<comment type="caution">
    <text evidence="1">The sequence shown here is derived from an EMBL/GenBank/DDBJ whole genome shotgun (WGS) entry which is preliminary data.</text>
</comment>
<evidence type="ECO:0000313" key="2">
    <source>
        <dbReference type="Proteomes" id="UP001437256"/>
    </source>
</evidence>
<accession>A0ABR2ZM68</accession>
<keyword evidence="2" id="KW-1185">Reference proteome</keyword>
<sequence length="185" mass="21550">MSVDAFNLTPKLREISLSEGDQTKDWIKSLKGELDYDGVRFRYASPKNTHFSLSSLSFQITFQTRYKRHIAREEFDHYQPEFEYGVAYTKAELVCLRASKVQQWINQNPYVPSGRPFFVKKTSGYKQQNLLPRLYSDYNLKSQAADPDTLVEQSEEEFGRRATWDLSSPNDKVLGVRPRYEISGE</sequence>
<dbReference type="EMBL" id="JBBXMP010000104">
    <property type="protein sequence ID" value="KAL0062443.1"/>
    <property type="molecule type" value="Genomic_DNA"/>
</dbReference>
<reference evidence="1 2" key="1">
    <citation type="submission" date="2024-05" db="EMBL/GenBank/DDBJ databases">
        <title>A draft genome resource for the thread blight pathogen Marasmius tenuissimus strain MS-2.</title>
        <authorList>
            <person name="Yulfo-Soto G.E."/>
            <person name="Baruah I.K."/>
            <person name="Amoako-Attah I."/>
            <person name="Bukari Y."/>
            <person name="Meinhardt L.W."/>
            <person name="Bailey B.A."/>
            <person name="Cohen S.P."/>
        </authorList>
    </citation>
    <scope>NUCLEOTIDE SEQUENCE [LARGE SCALE GENOMIC DNA]</scope>
    <source>
        <strain evidence="1 2">MS-2</strain>
    </source>
</reference>
<dbReference type="Proteomes" id="UP001437256">
    <property type="component" value="Unassembled WGS sequence"/>
</dbReference>
<name>A0ABR2ZM68_9AGAR</name>
<gene>
    <name evidence="1" type="ORF">AAF712_010655</name>
</gene>
<evidence type="ECO:0000313" key="1">
    <source>
        <dbReference type="EMBL" id="KAL0062443.1"/>
    </source>
</evidence>
<proteinExistence type="predicted"/>
<protein>
    <submittedName>
        <fullName evidence="1">Uncharacterized protein</fullName>
    </submittedName>
</protein>
<organism evidence="1 2">
    <name type="scientific">Marasmius tenuissimus</name>
    <dbReference type="NCBI Taxonomy" id="585030"/>
    <lineage>
        <taxon>Eukaryota</taxon>
        <taxon>Fungi</taxon>
        <taxon>Dikarya</taxon>
        <taxon>Basidiomycota</taxon>
        <taxon>Agaricomycotina</taxon>
        <taxon>Agaricomycetes</taxon>
        <taxon>Agaricomycetidae</taxon>
        <taxon>Agaricales</taxon>
        <taxon>Marasmiineae</taxon>
        <taxon>Marasmiaceae</taxon>
        <taxon>Marasmius</taxon>
    </lineage>
</organism>